<keyword evidence="2" id="KW-1185">Reference proteome</keyword>
<reference evidence="1 2" key="1">
    <citation type="submission" date="2016-07" db="EMBL/GenBank/DDBJ databases">
        <title>Genomic analysis of zinc-resistant bacterium Mucilaginibacter pedocola TBZ30.</title>
        <authorList>
            <person name="Huang J."/>
            <person name="Tang J."/>
        </authorList>
    </citation>
    <scope>NUCLEOTIDE SEQUENCE [LARGE SCALE GENOMIC DNA]</scope>
    <source>
        <strain evidence="1 2">TBZ30</strain>
    </source>
</reference>
<sequence>MSCALTQGFNLDCRDAVGGIKEIYIIEIGNVSTVTEASGIVSAITKAPGKRFWKYSLIRETSNFSETLTVSEANGTTFAAQTGEIILNKRQASVRNELMLLAKGNVAIVAVDNTGSGWLYGREYGMMVNNAVAATGTAWGDRNGYTVPFSGNEKELAPQVPANVILTLETPGA</sequence>
<accession>A0A1S9P863</accession>
<dbReference type="Proteomes" id="UP000189739">
    <property type="component" value="Unassembled WGS sequence"/>
</dbReference>
<evidence type="ECO:0000313" key="1">
    <source>
        <dbReference type="EMBL" id="OOQ57145.1"/>
    </source>
</evidence>
<evidence type="ECO:0000313" key="2">
    <source>
        <dbReference type="Proteomes" id="UP000189739"/>
    </source>
</evidence>
<dbReference type="AlphaFoldDB" id="A0A1S9P863"/>
<dbReference type="STRING" id="1792845.BC343_16630"/>
<proteinExistence type="predicted"/>
<comment type="caution">
    <text evidence="1">The sequence shown here is derived from an EMBL/GenBank/DDBJ whole genome shotgun (WGS) entry which is preliminary data.</text>
</comment>
<evidence type="ECO:0008006" key="3">
    <source>
        <dbReference type="Google" id="ProtNLM"/>
    </source>
</evidence>
<gene>
    <name evidence="1" type="ORF">BC343_16630</name>
</gene>
<protein>
    <recommendedName>
        <fullName evidence="3">Phosphodiester glycosidase domain-containing protein</fullName>
    </recommendedName>
</protein>
<organism evidence="1 2">
    <name type="scientific">Mucilaginibacter pedocola</name>
    <dbReference type="NCBI Taxonomy" id="1792845"/>
    <lineage>
        <taxon>Bacteria</taxon>
        <taxon>Pseudomonadati</taxon>
        <taxon>Bacteroidota</taxon>
        <taxon>Sphingobacteriia</taxon>
        <taxon>Sphingobacteriales</taxon>
        <taxon>Sphingobacteriaceae</taxon>
        <taxon>Mucilaginibacter</taxon>
    </lineage>
</organism>
<dbReference type="EMBL" id="MBTF01000037">
    <property type="protein sequence ID" value="OOQ57145.1"/>
    <property type="molecule type" value="Genomic_DNA"/>
</dbReference>
<dbReference type="OrthoDB" id="672815at2"/>
<dbReference type="RefSeq" id="WP_078351019.1">
    <property type="nucleotide sequence ID" value="NZ_MBTF01000037.1"/>
</dbReference>
<name>A0A1S9P863_9SPHI</name>